<dbReference type="EMBL" id="JAQNDM010000002">
    <property type="protein sequence ID" value="MDC0710673.1"/>
    <property type="molecule type" value="Genomic_DNA"/>
</dbReference>
<name>A0ABT5DD22_9BACT</name>
<evidence type="ECO:0000256" key="4">
    <source>
        <dbReference type="ARBA" id="ARBA00022598"/>
    </source>
</evidence>
<gene>
    <name evidence="8" type="ORF">POL68_19510</name>
</gene>
<dbReference type="Proteomes" id="UP001221838">
    <property type="component" value="Unassembled WGS sequence"/>
</dbReference>
<evidence type="ECO:0000313" key="8">
    <source>
        <dbReference type="EMBL" id="MDC0710673.1"/>
    </source>
</evidence>
<dbReference type="InterPro" id="IPR006162">
    <property type="entry name" value="Ppantetheine_attach_site"/>
</dbReference>
<evidence type="ECO:0000256" key="2">
    <source>
        <dbReference type="ARBA" id="ARBA00022450"/>
    </source>
</evidence>
<evidence type="ECO:0000259" key="7">
    <source>
        <dbReference type="PROSITE" id="PS50075"/>
    </source>
</evidence>
<dbReference type="InterPro" id="IPR040097">
    <property type="entry name" value="FAAL/FAAC"/>
</dbReference>
<dbReference type="Gene3D" id="3.40.50.12780">
    <property type="entry name" value="N-terminal domain of ligase-like"/>
    <property type="match status" value="1"/>
</dbReference>
<accession>A0ABT5DD22</accession>
<dbReference type="Pfam" id="PF00550">
    <property type="entry name" value="PP-binding"/>
    <property type="match status" value="1"/>
</dbReference>
<dbReference type="CDD" id="cd05931">
    <property type="entry name" value="FAAL"/>
    <property type="match status" value="1"/>
</dbReference>
<dbReference type="Gene3D" id="3.30.300.30">
    <property type="match status" value="1"/>
</dbReference>
<dbReference type="SUPFAM" id="SSF56801">
    <property type="entry name" value="Acetyl-CoA synthetase-like"/>
    <property type="match status" value="1"/>
</dbReference>
<keyword evidence="2" id="KW-0596">Phosphopantetheine</keyword>
<dbReference type="InterPro" id="IPR020806">
    <property type="entry name" value="PKS_PP-bd"/>
</dbReference>
<comment type="similarity">
    <text evidence="1">Belongs to the ATP-dependent AMP-binding enzyme family.</text>
</comment>
<dbReference type="InterPro" id="IPR025110">
    <property type="entry name" value="AMP-bd_C"/>
</dbReference>
<keyword evidence="3" id="KW-0597">Phosphoprotein</keyword>
<evidence type="ECO:0000256" key="1">
    <source>
        <dbReference type="ARBA" id="ARBA00006432"/>
    </source>
</evidence>
<dbReference type="Gene3D" id="1.10.1200.10">
    <property type="entry name" value="ACP-like"/>
    <property type="match status" value="1"/>
</dbReference>
<dbReference type="RefSeq" id="WP_272140338.1">
    <property type="nucleotide sequence ID" value="NZ_JAQNDM010000002.1"/>
</dbReference>
<sequence>MADVLRGWSERQPDALAYTFLVDGEREELQITYGQLDRKACTIANVLRTRLPAGGRALLVYPPGIEFIAAFYGCLYAGMVAVPVFPPLPGKSPAGIERVAADSGAAVALTTSVILGFAEPLLDSSEVLKTLAWLSTDDLEDDSANWHRPELEGHSVAFLQYTSGSTRAPKGVRVTHDNLMVQEDFIRKAFGHGEKTVVVGWLPLYHDMGLIGNVLQPMYLGGHCVLMSPFDFLGSPLRWLEAISRYRATTSGGPNFAYELCVRRFQPERAAALDLSCWQVAYNGAEPLRAATLERFARAYAPFGFREDSFLPCYGLAEATLAVSAGRPVFVSFDRRALERREARALPAGSPEAVTLVSSGSLMLGDVRVVEPETRVPCAPGGIGEIWISNACVADSYWQSAESAVTFEARLASGEGPYLRTGDLGFLRDGELFVVGRLKDMLIVHGRNHYANDLEATAESSYPGLRSGCGAAFGLERDGEEQVVIVQEVADAATANAAEAAEAIRQAITTTHAIPVAAVVLIEPKSILKTSSGKIRRQDCKKAFLEGTLKVLSELRFDAHEAAAAQEALGTETEQAIAGIWAGLLGLRVEQVGPEASFYALGGDSVLAAQSVNRLGEVFQVQISLEEAMADLTVRGLARAVDAQLLRKLEGLSDSEAEALLARMSKVQGS</sequence>
<dbReference type="Pfam" id="PF00501">
    <property type="entry name" value="AMP-binding"/>
    <property type="match status" value="1"/>
</dbReference>
<proteinExistence type="inferred from homology"/>
<evidence type="ECO:0000256" key="5">
    <source>
        <dbReference type="ARBA" id="ARBA00022832"/>
    </source>
</evidence>
<keyword evidence="6" id="KW-0443">Lipid metabolism</keyword>
<evidence type="ECO:0000256" key="3">
    <source>
        <dbReference type="ARBA" id="ARBA00022553"/>
    </source>
</evidence>
<comment type="caution">
    <text evidence="8">The sequence shown here is derived from an EMBL/GenBank/DDBJ whole genome shotgun (WGS) entry which is preliminary data.</text>
</comment>
<dbReference type="InterPro" id="IPR042099">
    <property type="entry name" value="ANL_N_sf"/>
</dbReference>
<evidence type="ECO:0000256" key="6">
    <source>
        <dbReference type="ARBA" id="ARBA00023098"/>
    </source>
</evidence>
<dbReference type="SMART" id="SM00823">
    <property type="entry name" value="PKS_PP"/>
    <property type="match status" value="1"/>
</dbReference>
<keyword evidence="5" id="KW-0276">Fatty acid metabolism</keyword>
<dbReference type="SUPFAM" id="SSF47336">
    <property type="entry name" value="ACP-like"/>
    <property type="match status" value="1"/>
</dbReference>
<dbReference type="InterPro" id="IPR045851">
    <property type="entry name" value="AMP-bd_C_sf"/>
</dbReference>
<feature type="domain" description="Carrier" evidence="7">
    <location>
        <begin position="568"/>
        <end position="645"/>
    </location>
</feature>
<dbReference type="InterPro" id="IPR036736">
    <property type="entry name" value="ACP-like_sf"/>
</dbReference>
<dbReference type="InterPro" id="IPR000873">
    <property type="entry name" value="AMP-dep_synth/lig_dom"/>
</dbReference>
<reference evidence="8 9" key="1">
    <citation type="submission" date="2022-11" db="EMBL/GenBank/DDBJ databases">
        <title>Minimal conservation of predation-associated metabolite biosynthetic gene clusters underscores biosynthetic potential of Myxococcota including descriptions for ten novel species: Archangium lansinium sp. nov., Myxococcus landrumus sp. nov., Nannocystis bai.</title>
        <authorList>
            <person name="Ahearne A."/>
            <person name="Stevens C."/>
            <person name="Dowd S."/>
        </authorList>
    </citation>
    <scope>NUCLEOTIDE SEQUENCE [LARGE SCALE GENOMIC DNA]</scope>
    <source>
        <strain evidence="8 9">NCWAL01</strain>
    </source>
</reference>
<dbReference type="Pfam" id="PF23024">
    <property type="entry name" value="AMP-dom_DIP2-like"/>
    <property type="match status" value="1"/>
</dbReference>
<protein>
    <submittedName>
        <fullName evidence="8">AMP-binding protein</fullName>
    </submittedName>
</protein>
<dbReference type="PANTHER" id="PTHR22754:SF32">
    <property type="entry name" value="DISCO-INTERACTING PROTEIN 2"/>
    <property type="match status" value="1"/>
</dbReference>
<keyword evidence="9" id="KW-1185">Reference proteome</keyword>
<keyword evidence="4" id="KW-0436">Ligase</keyword>
<evidence type="ECO:0000313" key="9">
    <source>
        <dbReference type="Proteomes" id="UP001221838"/>
    </source>
</evidence>
<organism evidence="8 9">
    <name type="scientific">Stigmatella ashevillensis</name>
    <dbReference type="NCBI Taxonomy" id="2995309"/>
    <lineage>
        <taxon>Bacteria</taxon>
        <taxon>Pseudomonadati</taxon>
        <taxon>Myxococcota</taxon>
        <taxon>Myxococcia</taxon>
        <taxon>Myxococcales</taxon>
        <taxon>Cystobacterineae</taxon>
        <taxon>Archangiaceae</taxon>
        <taxon>Stigmatella</taxon>
    </lineage>
</organism>
<dbReference type="PROSITE" id="PS00012">
    <property type="entry name" value="PHOSPHOPANTETHEINE"/>
    <property type="match status" value="1"/>
</dbReference>
<dbReference type="PROSITE" id="PS50075">
    <property type="entry name" value="CARRIER"/>
    <property type="match status" value="1"/>
</dbReference>
<dbReference type="PANTHER" id="PTHR22754">
    <property type="entry name" value="DISCO-INTERACTING PROTEIN 2 DIP2 -RELATED"/>
    <property type="match status" value="1"/>
</dbReference>
<dbReference type="InterPro" id="IPR009081">
    <property type="entry name" value="PP-bd_ACP"/>
</dbReference>